<comment type="caution">
    <text evidence="1">The sequence shown here is derived from an EMBL/GenBank/DDBJ whole genome shotgun (WGS) entry which is preliminary data.</text>
</comment>
<evidence type="ECO:0000313" key="1">
    <source>
        <dbReference type="EMBL" id="RMZ97955.1"/>
    </source>
</evidence>
<evidence type="ECO:0000313" key="2">
    <source>
        <dbReference type="Proteomes" id="UP000276133"/>
    </source>
</evidence>
<dbReference type="Proteomes" id="UP000276133">
    <property type="component" value="Unassembled WGS sequence"/>
</dbReference>
<dbReference type="EMBL" id="REGN01011067">
    <property type="protein sequence ID" value="RMZ97955.1"/>
    <property type="molecule type" value="Genomic_DNA"/>
</dbReference>
<accession>A0A3M7PFR0</accession>
<organism evidence="1 2">
    <name type="scientific">Brachionus plicatilis</name>
    <name type="common">Marine rotifer</name>
    <name type="synonym">Brachionus muelleri</name>
    <dbReference type="NCBI Taxonomy" id="10195"/>
    <lineage>
        <taxon>Eukaryota</taxon>
        <taxon>Metazoa</taxon>
        <taxon>Spiralia</taxon>
        <taxon>Gnathifera</taxon>
        <taxon>Rotifera</taxon>
        <taxon>Eurotatoria</taxon>
        <taxon>Monogononta</taxon>
        <taxon>Pseudotrocha</taxon>
        <taxon>Ploima</taxon>
        <taxon>Brachionidae</taxon>
        <taxon>Brachionus</taxon>
    </lineage>
</organism>
<sequence>MKLFLIKLSKSAVVHDEERLVFLKIKNILIYSIILHTQNSHNMESNSLLCIKDAFQTITPNSIRGFTNEV</sequence>
<name>A0A3M7PFR0_BRAPC</name>
<gene>
    <name evidence="1" type="ORF">BpHYR1_031181</name>
</gene>
<reference evidence="1 2" key="1">
    <citation type="journal article" date="2018" name="Sci. Rep.">
        <title>Genomic signatures of local adaptation to the degree of environmental predictability in rotifers.</title>
        <authorList>
            <person name="Franch-Gras L."/>
            <person name="Hahn C."/>
            <person name="Garcia-Roger E.M."/>
            <person name="Carmona M.J."/>
            <person name="Serra M."/>
            <person name="Gomez A."/>
        </authorList>
    </citation>
    <scope>NUCLEOTIDE SEQUENCE [LARGE SCALE GENOMIC DNA]</scope>
    <source>
        <strain evidence="1">HYR1</strain>
    </source>
</reference>
<protein>
    <submittedName>
        <fullName evidence="1">Uncharacterized protein</fullName>
    </submittedName>
</protein>
<proteinExistence type="predicted"/>
<dbReference type="AlphaFoldDB" id="A0A3M7PFR0"/>
<keyword evidence="2" id="KW-1185">Reference proteome</keyword>